<dbReference type="InterPro" id="IPR058980">
    <property type="entry name" value="Glyco_transf_N"/>
</dbReference>
<evidence type="ECO:0000256" key="1">
    <source>
        <dbReference type="ARBA" id="ARBA00009995"/>
    </source>
</evidence>
<sequence length="352" mass="39524">MAAADNEKPHAVFIPFPAQSHMKGLMKLAKLLHHKGFFITFVNTEFNQNRFIKTTGPDSLSALPDFQFKTIPDGLPPSDPDVTQDVALLCGSIRWNFLTMFRNLLKELNDRSANSENPPVTCIVGDGVMPFTITAAQELGIPVAVFWTFPAYARQQTNEYLETEIDWIPGMKNIRLKDLPTFFRTTDALNDDIFNLAMESAHKALEATACAIQTFDALEPDVLDALSSMFSHVYTIGPLQLLLNNVKDEEKDELDSLGYSLWKEELGCLQWLDSKEPESVVYVNFGSVTVMSQQQLRDEIQVRVRDLMGGEKGKRMKKKAMEWKELGEKATGPHGSSSFNLEKLVNVLLSKS</sequence>
<name>A0AAV6KNS1_9ERIC</name>
<protein>
    <recommendedName>
        <fullName evidence="4">Glycosyltransferase N-terminal domain-containing protein</fullName>
    </recommendedName>
</protein>
<evidence type="ECO:0000256" key="3">
    <source>
        <dbReference type="ARBA" id="ARBA00023241"/>
    </source>
</evidence>
<proteinExistence type="inferred from homology"/>
<dbReference type="SUPFAM" id="SSF53756">
    <property type="entry name" value="UDP-Glycosyltransferase/glycogen phosphorylase"/>
    <property type="match status" value="1"/>
</dbReference>
<keyword evidence="2" id="KW-0808">Transferase</keyword>
<dbReference type="PANTHER" id="PTHR11926">
    <property type="entry name" value="GLUCOSYL/GLUCURONOSYL TRANSFERASES"/>
    <property type="match status" value="1"/>
</dbReference>
<comment type="caution">
    <text evidence="5">The sequence shown here is derived from an EMBL/GenBank/DDBJ whole genome shotgun (WGS) entry which is preliminary data.</text>
</comment>
<evidence type="ECO:0000256" key="2">
    <source>
        <dbReference type="ARBA" id="ARBA00022679"/>
    </source>
</evidence>
<dbReference type="Pfam" id="PF26168">
    <property type="entry name" value="Glyco_transf_N"/>
    <property type="match status" value="1"/>
</dbReference>
<dbReference type="EMBL" id="JACTNZ010000004">
    <property type="protein sequence ID" value="KAG5553728.1"/>
    <property type="molecule type" value="Genomic_DNA"/>
</dbReference>
<dbReference type="Gene3D" id="3.40.50.2000">
    <property type="entry name" value="Glycogen Phosphorylase B"/>
    <property type="match status" value="4"/>
</dbReference>
<organism evidence="5 6">
    <name type="scientific">Rhododendron griersonianum</name>
    <dbReference type="NCBI Taxonomy" id="479676"/>
    <lineage>
        <taxon>Eukaryota</taxon>
        <taxon>Viridiplantae</taxon>
        <taxon>Streptophyta</taxon>
        <taxon>Embryophyta</taxon>
        <taxon>Tracheophyta</taxon>
        <taxon>Spermatophyta</taxon>
        <taxon>Magnoliopsida</taxon>
        <taxon>eudicotyledons</taxon>
        <taxon>Gunneridae</taxon>
        <taxon>Pentapetalae</taxon>
        <taxon>asterids</taxon>
        <taxon>Ericales</taxon>
        <taxon>Ericaceae</taxon>
        <taxon>Ericoideae</taxon>
        <taxon>Rhodoreae</taxon>
        <taxon>Rhododendron</taxon>
    </lineage>
</organism>
<dbReference type="InterPro" id="IPR002213">
    <property type="entry name" value="UDP_glucos_trans"/>
</dbReference>
<dbReference type="Proteomes" id="UP000823749">
    <property type="component" value="Chromosome 4"/>
</dbReference>
<dbReference type="CDD" id="cd03784">
    <property type="entry name" value="GT1_Gtf-like"/>
    <property type="match status" value="1"/>
</dbReference>
<dbReference type="GO" id="GO:0080044">
    <property type="term" value="F:quercetin 7-O-glucosyltransferase activity"/>
    <property type="evidence" value="ECO:0007669"/>
    <property type="project" value="TreeGrafter"/>
</dbReference>
<dbReference type="GO" id="GO:0080043">
    <property type="term" value="F:quercetin 3-O-glucosyltransferase activity"/>
    <property type="evidence" value="ECO:0007669"/>
    <property type="project" value="TreeGrafter"/>
</dbReference>
<feature type="domain" description="Glycosyltransferase N-terminal" evidence="4">
    <location>
        <begin position="12"/>
        <end position="240"/>
    </location>
</feature>
<keyword evidence="3" id="KW-0284">Flavonoid biosynthesis</keyword>
<dbReference type="AlphaFoldDB" id="A0AAV6KNS1"/>
<evidence type="ECO:0000313" key="5">
    <source>
        <dbReference type="EMBL" id="KAG5553728.1"/>
    </source>
</evidence>
<evidence type="ECO:0000259" key="4">
    <source>
        <dbReference type="Pfam" id="PF26168"/>
    </source>
</evidence>
<comment type="similarity">
    <text evidence="1">Belongs to the UDP-glycosyltransferase family.</text>
</comment>
<dbReference type="PANTHER" id="PTHR11926:SF1516">
    <property type="entry name" value="GLYCOSYLTRANSFERASE"/>
    <property type="match status" value="1"/>
</dbReference>
<keyword evidence="6" id="KW-1185">Reference proteome</keyword>
<accession>A0AAV6KNS1</accession>
<gene>
    <name evidence="5" type="ORF">RHGRI_011571</name>
</gene>
<evidence type="ECO:0000313" key="6">
    <source>
        <dbReference type="Proteomes" id="UP000823749"/>
    </source>
</evidence>
<reference evidence="5" key="1">
    <citation type="submission" date="2020-08" db="EMBL/GenBank/DDBJ databases">
        <title>Plant Genome Project.</title>
        <authorList>
            <person name="Zhang R.-G."/>
        </authorList>
    </citation>
    <scope>NUCLEOTIDE SEQUENCE</scope>
    <source>
        <strain evidence="5">WSP0</strain>
        <tissue evidence="5">Leaf</tissue>
    </source>
</reference>
<dbReference type="GO" id="GO:0009813">
    <property type="term" value="P:flavonoid biosynthetic process"/>
    <property type="evidence" value="ECO:0007669"/>
    <property type="project" value="UniProtKB-KW"/>
</dbReference>